<reference evidence="2 3" key="1">
    <citation type="submission" date="2021-04" db="EMBL/GenBank/DDBJ databases">
        <title>Whole genome sequence analysis of a thiophenic sulfur metabolizing bacteria.</title>
        <authorList>
            <person name="Akhtar N."/>
            <person name="Akram J."/>
            <person name="Aslam A."/>
        </authorList>
    </citation>
    <scope>NUCLEOTIDE SEQUENCE [LARGE SCALE GENOMIC DNA]</scope>
    <source>
        <strain evidence="2 3">3OW</strain>
    </source>
</reference>
<evidence type="ECO:0000259" key="1">
    <source>
        <dbReference type="Pfam" id="PF01872"/>
    </source>
</evidence>
<feature type="domain" description="Bacterial bifunctional deaminase-reductase C-terminal" evidence="1">
    <location>
        <begin position="18"/>
        <end position="114"/>
    </location>
</feature>
<dbReference type="Proteomes" id="UP000676853">
    <property type="component" value="Unassembled WGS sequence"/>
</dbReference>
<sequence length="130" mass="14314">ADESWRGWWGEQTPFTTPIIVLTHHPRPAFTTEDGVEFRFLDASPAEAVAAAREIAGEKDIRIGGGVATVREFLAADLVDHLHLVEVPIVLGRGERLWDGLEGVQSRFAIESVVSPATGVVHRVLTRRPR</sequence>
<accession>A0ABS5NKA1</accession>
<proteinExistence type="predicted"/>
<dbReference type="Gene3D" id="3.40.430.10">
    <property type="entry name" value="Dihydrofolate Reductase, subunit A"/>
    <property type="match status" value="1"/>
</dbReference>
<gene>
    <name evidence="2" type="ORF">KFZ73_26150</name>
</gene>
<dbReference type="RefSeq" id="WP_212555637.1">
    <property type="nucleotide sequence ID" value="NZ_JAGXOE010000388.1"/>
</dbReference>
<comment type="caution">
    <text evidence="2">The sequence shown here is derived from an EMBL/GenBank/DDBJ whole genome shotgun (WGS) entry which is preliminary data.</text>
</comment>
<dbReference type="EMBL" id="JAGXOE010000388">
    <property type="protein sequence ID" value="MBS4104700.1"/>
    <property type="molecule type" value="Genomic_DNA"/>
</dbReference>
<keyword evidence="3" id="KW-1185">Reference proteome</keyword>
<name>A0ABS5NKA1_TSUPA</name>
<dbReference type="Pfam" id="PF01872">
    <property type="entry name" value="RibD_C"/>
    <property type="match status" value="1"/>
</dbReference>
<evidence type="ECO:0000313" key="3">
    <source>
        <dbReference type="Proteomes" id="UP000676853"/>
    </source>
</evidence>
<protein>
    <submittedName>
        <fullName evidence="2">Dihydrofolate reductase family protein</fullName>
    </submittedName>
</protein>
<feature type="non-terminal residue" evidence="2">
    <location>
        <position position="1"/>
    </location>
</feature>
<dbReference type="SUPFAM" id="SSF53597">
    <property type="entry name" value="Dihydrofolate reductase-like"/>
    <property type="match status" value="1"/>
</dbReference>
<evidence type="ECO:0000313" key="2">
    <source>
        <dbReference type="EMBL" id="MBS4104700.1"/>
    </source>
</evidence>
<dbReference type="InterPro" id="IPR002734">
    <property type="entry name" value="RibDG_C"/>
</dbReference>
<organism evidence="2 3">
    <name type="scientific">Tsukamurella paurometabola</name>
    <name type="common">Corynebacterium paurometabolum</name>
    <dbReference type="NCBI Taxonomy" id="2061"/>
    <lineage>
        <taxon>Bacteria</taxon>
        <taxon>Bacillati</taxon>
        <taxon>Actinomycetota</taxon>
        <taxon>Actinomycetes</taxon>
        <taxon>Mycobacteriales</taxon>
        <taxon>Tsukamurellaceae</taxon>
        <taxon>Tsukamurella</taxon>
    </lineage>
</organism>
<dbReference type="InterPro" id="IPR024072">
    <property type="entry name" value="DHFR-like_dom_sf"/>
</dbReference>